<protein>
    <submittedName>
        <fullName evidence="1">Uncharacterized protein</fullName>
    </submittedName>
</protein>
<reference evidence="1 2" key="1">
    <citation type="submission" date="2019-01" db="EMBL/GenBank/DDBJ databases">
        <title>Nuclear Genome Assembly of the Microalgal Biofuel strain Nannochloropsis salina CCMP1776.</title>
        <authorList>
            <person name="Hovde B."/>
        </authorList>
    </citation>
    <scope>NUCLEOTIDE SEQUENCE [LARGE SCALE GENOMIC DNA]</scope>
    <source>
        <strain evidence="1 2">CCMP1776</strain>
    </source>
</reference>
<sequence>MNLLGTRGLRREAKMSIPWVIEGEPREPAHVRVVIRTHAREQLQLRSLIYGLRAQSEGQAGFKADFVLVPTEPASLQTYQRLCNEMNVGFDDLYLVELPDTFYEDVKLRDSRLTCTDAVRTRYVQEFNADEVHRYCDFDHFVYYAATDKALATFVLPCRSCTHVLVTNGDNGYAPSFLRETVRQSADLAIVGFTHRNQAQTPVLGVGGLDLGAVLMRVGVLDHGRRLFLSSLPVDAGPKEVHDADYWMVVNALERGLSFAVCKNQLLMYHN</sequence>
<dbReference type="EMBL" id="SDOX01000016">
    <property type="protein sequence ID" value="TFJ85061.1"/>
    <property type="molecule type" value="Genomic_DNA"/>
</dbReference>
<dbReference type="AlphaFoldDB" id="A0A4D9D073"/>
<evidence type="ECO:0000313" key="2">
    <source>
        <dbReference type="Proteomes" id="UP000355283"/>
    </source>
</evidence>
<name>A0A4D9D073_9STRA</name>
<proteinExistence type="predicted"/>
<dbReference type="Proteomes" id="UP000355283">
    <property type="component" value="Unassembled WGS sequence"/>
</dbReference>
<dbReference type="OrthoDB" id="211762at2759"/>
<evidence type="ECO:0000313" key="1">
    <source>
        <dbReference type="EMBL" id="TFJ85061.1"/>
    </source>
</evidence>
<keyword evidence="2" id="KW-1185">Reference proteome</keyword>
<organism evidence="1 2">
    <name type="scientific">Nannochloropsis salina CCMP1776</name>
    <dbReference type="NCBI Taxonomy" id="1027361"/>
    <lineage>
        <taxon>Eukaryota</taxon>
        <taxon>Sar</taxon>
        <taxon>Stramenopiles</taxon>
        <taxon>Ochrophyta</taxon>
        <taxon>Eustigmatophyceae</taxon>
        <taxon>Eustigmatales</taxon>
        <taxon>Monodopsidaceae</taxon>
        <taxon>Microchloropsis</taxon>
        <taxon>Microchloropsis salina</taxon>
    </lineage>
</organism>
<comment type="caution">
    <text evidence="1">The sequence shown here is derived from an EMBL/GenBank/DDBJ whole genome shotgun (WGS) entry which is preliminary data.</text>
</comment>
<accession>A0A4D9D073</accession>
<gene>
    <name evidence="1" type="ORF">NSK_003485</name>
</gene>